<comment type="caution">
    <text evidence="3">The sequence shown here is derived from an EMBL/GenBank/DDBJ whole genome shotgun (WGS) entry which is preliminary data.</text>
</comment>
<organism evidence="3 4">
    <name type="scientific">Vicia faba</name>
    <name type="common">Broad bean</name>
    <name type="synonym">Faba vulgaris</name>
    <dbReference type="NCBI Taxonomy" id="3906"/>
    <lineage>
        <taxon>Eukaryota</taxon>
        <taxon>Viridiplantae</taxon>
        <taxon>Streptophyta</taxon>
        <taxon>Embryophyta</taxon>
        <taxon>Tracheophyta</taxon>
        <taxon>Spermatophyta</taxon>
        <taxon>Magnoliopsida</taxon>
        <taxon>eudicotyledons</taxon>
        <taxon>Gunneridae</taxon>
        <taxon>Pentapetalae</taxon>
        <taxon>rosids</taxon>
        <taxon>fabids</taxon>
        <taxon>Fabales</taxon>
        <taxon>Fabaceae</taxon>
        <taxon>Papilionoideae</taxon>
        <taxon>50 kb inversion clade</taxon>
        <taxon>NPAAA clade</taxon>
        <taxon>Hologalegina</taxon>
        <taxon>IRL clade</taxon>
        <taxon>Fabeae</taxon>
        <taxon>Vicia</taxon>
    </lineage>
</organism>
<evidence type="ECO:0000256" key="2">
    <source>
        <dbReference type="ARBA" id="ARBA00022679"/>
    </source>
</evidence>
<dbReference type="Pfam" id="PF02458">
    <property type="entry name" value="Transferase"/>
    <property type="match status" value="1"/>
</dbReference>
<evidence type="ECO:0008006" key="5">
    <source>
        <dbReference type="Google" id="ProtNLM"/>
    </source>
</evidence>
<accession>A0AAV0YEE6</accession>
<dbReference type="PANTHER" id="PTHR31147">
    <property type="entry name" value="ACYL TRANSFERASE 4"/>
    <property type="match status" value="1"/>
</dbReference>
<evidence type="ECO:0000313" key="4">
    <source>
        <dbReference type="Proteomes" id="UP001157006"/>
    </source>
</evidence>
<dbReference type="InterPro" id="IPR050898">
    <property type="entry name" value="Plant_acyltransferase"/>
</dbReference>
<dbReference type="InterPro" id="IPR023213">
    <property type="entry name" value="CAT-like_dom_sf"/>
</dbReference>
<reference evidence="3 4" key="1">
    <citation type="submission" date="2023-01" db="EMBL/GenBank/DDBJ databases">
        <authorList>
            <person name="Kreplak J."/>
        </authorList>
    </citation>
    <scope>NUCLEOTIDE SEQUENCE [LARGE SCALE GENOMIC DNA]</scope>
</reference>
<dbReference type="AlphaFoldDB" id="A0AAV0YEE6"/>
<evidence type="ECO:0000256" key="1">
    <source>
        <dbReference type="ARBA" id="ARBA00009861"/>
    </source>
</evidence>
<proteinExistence type="inferred from homology"/>
<dbReference type="PANTHER" id="PTHR31147:SF66">
    <property type="entry name" value="OS05G0315700 PROTEIN"/>
    <property type="match status" value="1"/>
</dbReference>
<keyword evidence="2" id="KW-0808">Transferase</keyword>
<name>A0AAV0YEE6_VICFA</name>
<dbReference type="GO" id="GO:0016740">
    <property type="term" value="F:transferase activity"/>
    <property type="evidence" value="ECO:0007669"/>
    <property type="project" value="UniProtKB-KW"/>
</dbReference>
<evidence type="ECO:0000313" key="3">
    <source>
        <dbReference type="EMBL" id="CAI8583243.1"/>
    </source>
</evidence>
<keyword evidence="4" id="KW-1185">Reference proteome</keyword>
<protein>
    <recommendedName>
        <fullName evidence="5">Benzyl alcohol O-benzoyltransferase</fullName>
    </recommendedName>
</protein>
<dbReference type="Gene3D" id="3.30.559.10">
    <property type="entry name" value="Chloramphenicol acetyltransferase-like domain"/>
    <property type="match status" value="2"/>
</dbReference>
<sequence length="347" mass="39180">MASSPLLFTVRRFQPEMVLSAASTPREVKLLSDIDDQQGVMFVEAEADVTLDQFGDSLHPPFLCLQELLYDVSGSELIIDRPIRLIQVTRLKCGGFIIAINWNHIMGDAAGLIQFMNAWAEMARGEHQPSIQPVWYREILMARDPPRITCNHLEYEQILPSNTIKEEDTSTSTTIVHQSFCFRPSDIAAIRLLVPFQCTTFDLIAACFWYCRTKALQLEPEKDVRIMCLVNARSREALRELTRLCSRIDKKVERTSYRRIHAISGRSYVNFGWGEGVYGGIARGGAGSFHGASFIVSHKNAKGEECLTLPICLPLEEMGRFKKELDEMLGKNNQPTRSVSSFVKSTL</sequence>
<gene>
    <name evidence="3" type="ORF">VFH_U018720</name>
</gene>
<comment type="similarity">
    <text evidence="1">Belongs to the plant acyltransferase family.</text>
</comment>
<dbReference type="EMBL" id="CATIWC010000532">
    <property type="protein sequence ID" value="CAI8583243.1"/>
    <property type="molecule type" value="Genomic_DNA"/>
</dbReference>
<dbReference type="Proteomes" id="UP001157006">
    <property type="component" value="Unassembled WGS sequence"/>
</dbReference>